<evidence type="ECO:0000256" key="6">
    <source>
        <dbReference type="HAMAP-Rule" id="MF_00147"/>
    </source>
</evidence>
<organism evidence="8 9">
    <name type="scientific">Paenibacillus mendelii</name>
    <dbReference type="NCBI Taxonomy" id="206163"/>
    <lineage>
        <taxon>Bacteria</taxon>
        <taxon>Bacillati</taxon>
        <taxon>Bacillota</taxon>
        <taxon>Bacilli</taxon>
        <taxon>Bacillales</taxon>
        <taxon>Paenibacillaceae</taxon>
        <taxon>Paenibacillus</taxon>
    </lineage>
</organism>
<evidence type="ECO:0000256" key="2">
    <source>
        <dbReference type="ARBA" id="ARBA00022432"/>
    </source>
</evidence>
<dbReference type="PROSITE" id="PS00171">
    <property type="entry name" value="TIM_1"/>
    <property type="match status" value="1"/>
</dbReference>
<sequence>MRKPIIAGNWKMFKTVSEATAFIAAVKGKAEVEGVEAVICAPYTTLPALVEAAKGSAIAIGAQNVHFEDNGAFTGEISGVMLKDLGVKYVIIGHSERRAYFAETDEIVNKKVHAAFKHGLTPIVCVGEKLEEREAGQTKDVCKVQTEAAFQGLSTEQAAEVVIAYEPIWAIGTGKSSTSADAEDVIAYIRGIVDGLYNSETANAVRIQYGGSVKPGNIREYMGQSNIDGALVGGASLEAASYIELVEGAK</sequence>
<gene>
    <name evidence="6 8" type="primary">tpiA</name>
    <name evidence="8" type="ORF">ACFFJ8_36040</name>
</gene>
<dbReference type="GO" id="GO:0004807">
    <property type="term" value="F:triose-phosphate isomerase activity"/>
    <property type="evidence" value="ECO:0007669"/>
    <property type="project" value="UniProtKB-EC"/>
</dbReference>
<proteinExistence type="inferred from homology"/>
<dbReference type="Proteomes" id="UP001589818">
    <property type="component" value="Unassembled WGS sequence"/>
</dbReference>
<dbReference type="InterPro" id="IPR000652">
    <property type="entry name" value="Triosephosphate_isomerase"/>
</dbReference>
<comment type="pathway">
    <text evidence="6 7">Carbohydrate biosynthesis; gluconeogenesis.</text>
</comment>
<feature type="binding site" evidence="6">
    <location>
        <position position="212"/>
    </location>
    <ligand>
        <name>substrate</name>
    </ligand>
</feature>
<dbReference type="Pfam" id="PF00121">
    <property type="entry name" value="TIM"/>
    <property type="match status" value="1"/>
</dbReference>
<feature type="binding site" evidence="6">
    <location>
        <begin position="233"/>
        <end position="234"/>
    </location>
    <ligand>
        <name>substrate</name>
    </ligand>
</feature>
<reference evidence="8 9" key="1">
    <citation type="submission" date="2024-09" db="EMBL/GenBank/DDBJ databases">
        <authorList>
            <person name="Sun Q."/>
            <person name="Mori K."/>
        </authorList>
    </citation>
    <scope>NUCLEOTIDE SEQUENCE [LARGE SCALE GENOMIC DNA]</scope>
    <source>
        <strain evidence="8 9">CCM 4839</strain>
    </source>
</reference>
<feature type="active site" description="Proton acceptor" evidence="6">
    <location>
        <position position="166"/>
    </location>
</feature>
<comment type="subunit">
    <text evidence="6 7">Homodimer.</text>
</comment>
<keyword evidence="9" id="KW-1185">Reference proteome</keyword>
<evidence type="ECO:0000313" key="8">
    <source>
        <dbReference type="EMBL" id="MFC0396749.1"/>
    </source>
</evidence>
<dbReference type="PANTHER" id="PTHR21139:SF42">
    <property type="entry name" value="TRIOSEPHOSPHATE ISOMERASE"/>
    <property type="match status" value="1"/>
</dbReference>
<dbReference type="EMBL" id="JBHLVF010000064">
    <property type="protein sequence ID" value="MFC0396749.1"/>
    <property type="molecule type" value="Genomic_DNA"/>
</dbReference>
<dbReference type="RefSeq" id="WP_204821416.1">
    <property type="nucleotide sequence ID" value="NZ_JANHOF010000012.1"/>
</dbReference>
<evidence type="ECO:0000256" key="7">
    <source>
        <dbReference type="RuleBase" id="RU363013"/>
    </source>
</evidence>
<dbReference type="InterPro" id="IPR022896">
    <property type="entry name" value="TrioseP_Isoase_bac/euk"/>
</dbReference>
<dbReference type="InterPro" id="IPR020861">
    <property type="entry name" value="Triosephosphate_isomerase_AS"/>
</dbReference>
<evidence type="ECO:0000256" key="4">
    <source>
        <dbReference type="ARBA" id="ARBA00023152"/>
    </source>
</evidence>
<comment type="similarity">
    <text evidence="1 6 7">Belongs to the triosephosphate isomerase family.</text>
</comment>
<accession>A0ABV6JMJ9</accession>
<keyword evidence="4 6" id="KW-0324">Glycolysis</keyword>
<feature type="active site" description="Electrophile" evidence="6">
    <location>
        <position position="94"/>
    </location>
</feature>
<comment type="caution">
    <text evidence="8">The sequence shown here is derived from an EMBL/GenBank/DDBJ whole genome shotgun (WGS) entry which is preliminary data.</text>
</comment>
<name>A0ABV6JMJ9_9BACL</name>
<dbReference type="EC" id="5.3.1.1" evidence="6 7"/>
<dbReference type="CDD" id="cd00311">
    <property type="entry name" value="TIM"/>
    <property type="match status" value="1"/>
</dbReference>
<dbReference type="Gene3D" id="3.20.20.70">
    <property type="entry name" value="Aldolase class I"/>
    <property type="match status" value="1"/>
</dbReference>
<evidence type="ECO:0000313" key="9">
    <source>
        <dbReference type="Proteomes" id="UP001589818"/>
    </source>
</evidence>
<comment type="subcellular location">
    <subcellularLocation>
        <location evidence="6 7">Cytoplasm</location>
    </subcellularLocation>
</comment>
<dbReference type="HAMAP" id="MF_00147_B">
    <property type="entry name" value="TIM_B"/>
    <property type="match status" value="1"/>
</dbReference>
<dbReference type="PROSITE" id="PS51440">
    <property type="entry name" value="TIM_2"/>
    <property type="match status" value="1"/>
</dbReference>
<keyword evidence="5 6" id="KW-0413">Isomerase</keyword>
<dbReference type="SUPFAM" id="SSF51351">
    <property type="entry name" value="Triosephosphate isomerase (TIM)"/>
    <property type="match status" value="1"/>
</dbReference>
<dbReference type="InterPro" id="IPR013785">
    <property type="entry name" value="Aldolase_TIM"/>
</dbReference>
<keyword evidence="2 6" id="KW-0312">Gluconeogenesis</keyword>
<evidence type="ECO:0000256" key="5">
    <source>
        <dbReference type="ARBA" id="ARBA00023235"/>
    </source>
</evidence>
<dbReference type="PANTHER" id="PTHR21139">
    <property type="entry name" value="TRIOSEPHOSPHATE ISOMERASE"/>
    <property type="match status" value="1"/>
</dbReference>
<comment type="function">
    <text evidence="6">Involved in the gluconeogenesis. Catalyzes stereospecifically the conversion of dihydroxyacetone phosphate (DHAP) to D-glyceraldehyde-3-phosphate (G3P).</text>
</comment>
<protein>
    <recommendedName>
        <fullName evidence="6 7">Triosephosphate isomerase</fullName>
        <shortName evidence="6">TIM</shortName>
        <shortName evidence="6">TPI</shortName>
        <ecNumber evidence="6 7">5.3.1.1</ecNumber>
    </recommendedName>
    <alternativeName>
        <fullName evidence="6">Triose-phosphate isomerase</fullName>
    </alternativeName>
</protein>
<feature type="binding site" evidence="6">
    <location>
        <position position="172"/>
    </location>
    <ligand>
        <name>substrate</name>
    </ligand>
</feature>
<dbReference type="InterPro" id="IPR035990">
    <property type="entry name" value="TIM_sf"/>
</dbReference>
<comment type="catalytic activity">
    <reaction evidence="6 7">
        <text>D-glyceraldehyde 3-phosphate = dihydroxyacetone phosphate</text>
        <dbReference type="Rhea" id="RHEA:18585"/>
        <dbReference type="ChEBI" id="CHEBI:57642"/>
        <dbReference type="ChEBI" id="CHEBI:59776"/>
        <dbReference type="EC" id="5.3.1.1"/>
    </reaction>
</comment>
<evidence type="ECO:0000256" key="3">
    <source>
        <dbReference type="ARBA" id="ARBA00022490"/>
    </source>
</evidence>
<evidence type="ECO:0000256" key="1">
    <source>
        <dbReference type="ARBA" id="ARBA00007422"/>
    </source>
</evidence>
<feature type="binding site" evidence="6">
    <location>
        <begin position="9"/>
        <end position="11"/>
    </location>
    <ligand>
        <name>substrate</name>
    </ligand>
</feature>
<dbReference type="NCBIfam" id="TIGR00419">
    <property type="entry name" value="tim"/>
    <property type="match status" value="1"/>
</dbReference>
<comment type="pathway">
    <text evidence="6 7">Carbohydrate degradation; glycolysis; D-glyceraldehyde 3-phosphate from glycerone phosphate: step 1/1.</text>
</comment>
<keyword evidence="3 6" id="KW-0963">Cytoplasm</keyword>